<feature type="binding site" evidence="7">
    <location>
        <position position="213"/>
    </location>
    <ligand>
        <name>ATP</name>
        <dbReference type="ChEBI" id="CHEBI:30616"/>
    </ligand>
</feature>
<dbReference type="NCBIfam" id="NF006886">
    <property type="entry name" value="PRK09376.1"/>
    <property type="match status" value="1"/>
</dbReference>
<dbReference type="SUPFAM" id="SSF52540">
    <property type="entry name" value="P-loop containing nucleoside triphosphate hydrolases"/>
    <property type="match status" value="1"/>
</dbReference>
<dbReference type="PANTHER" id="PTHR46425:SF1">
    <property type="entry name" value="TRANSCRIPTION TERMINATION FACTOR RHO"/>
    <property type="match status" value="1"/>
</dbReference>
<keyword evidence="5 7" id="KW-0805">Transcription regulation</keyword>
<dbReference type="GO" id="GO:0004386">
    <property type="term" value="F:helicase activity"/>
    <property type="evidence" value="ECO:0007669"/>
    <property type="project" value="UniProtKB-UniRule"/>
</dbReference>
<evidence type="ECO:0000313" key="10">
    <source>
        <dbReference type="EMBL" id="XBT18124.1"/>
    </source>
</evidence>
<dbReference type="InterPro" id="IPR012340">
    <property type="entry name" value="NA-bd_OB-fold"/>
</dbReference>
<evidence type="ECO:0000256" key="1">
    <source>
        <dbReference type="ARBA" id="ARBA00022741"/>
    </source>
</evidence>
<dbReference type="GO" id="GO:0008186">
    <property type="term" value="F:ATP-dependent activity, acting on RNA"/>
    <property type="evidence" value="ECO:0007669"/>
    <property type="project" value="InterPro"/>
</dbReference>
<dbReference type="EMBL" id="CP157893">
    <property type="protein sequence ID" value="XBT18124.1"/>
    <property type="molecule type" value="Genomic_DNA"/>
</dbReference>
<dbReference type="HAMAP" id="MF_01884">
    <property type="entry name" value="Rho"/>
    <property type="match status" value="1"/>
</dbReference>
<dbReference type="Gene3D" id="3.40.50.300">
    <property type="entry name" value="P-loop containing nucleotide triphosphate hydrolases"/>
    <property type="match status" value="1"/>
</dbReference>
<evidence type="ECO:0000256" key="8">
    <source>
        <dbReference type="PROSITE-ProRule" id="PRU01203"/>
    </source>
</evidence>
<dbReference type="PROSITE" id="PS51856">
    <property type="entry name" value="RHO_RNA_BD"/>
    <property type="match status" value="1"/>
</dbReference>
<evidence type="ECO:0000256" key="5">
    <source>
        <dbReference type="ARBA" id="ARBA00023015"/>
    </source>
</evidence>
<comment type="subunit">
    <text evidence="7">Homohexamer. The homohexamer assembles into an open ring structure.</text>
</comment>
<evidence type="ECO:0000256" key="2">
    <source>
        <dbReference type="ARBA" id="ARBA00022801"/>
    </source>
</evidence>
<keyword evidence="7" id="KW-0806">Transcription termination</keyword>
<keyword evidence="7 8" id="KW-0694">RNA-binding</keyword>
<feature type="binding site" evidence="7">
    <location>
        <begin position="170"/>
        <end position="175"/>
    </location>
    <ligand>
        <name>ATP</name>
        <dbReference type="ChEBI" id="CHEBI:30616"/>
    </ligand>
</feature>
<dbReference type="EC" id="3.6.4.-" evidence="7"/>
<evidence type="ECO:0000256" key="7">
    <source>
        <dbReference type="HAMAP-Rule" id="MF_01884"/>
    </source>
</evidence>
<dbReference type="InterPro" id="IPR004665">
    <property type="entry name" value="Term_rho"/>
</dbReference>
<dbReference type="GO" id="GO:0005524">
    <property type="term" value="F:ATP binding"/>
    <property type="evidence" value="ECO:0007669"/>
    <property type="project" value="UniProtKB-UniRule"/>
</dbReference>
<dbReference type="Pfam" id="PF00006">
    <property type="entry name" value="ATP-synt_ab"/>
    <property type="match status" value="1"/>
</dbReference>
<keyword evidence="1 7" id="KW-0547">Nucleotide-binding</keyword>
<keyword evidence="3 7" id="KW-0347">Helicase</keyword>
<accession>A0AAU7QR01</accession>
<dbReference type="GO" id="GO:0003723">
    <property type="term" value="F:RNA binding"/>
    <property type="evidence" value="ECO:0007669"/>
    <property type="project" value="UniProtKB-UniRule"/>
</dbReference>
<name>A0AAU7QR01_9FLAO</name>
<dbReference type="Gene3D" id="2.40.50.140">
    <property type="entry name" value="Nucleic acid-binding proteins"/>
    <property type="match status" value="1"/>
</dbReference>
<dbReference type="InterPro" id="IPR011113">
    <property type="entry name" value="Rho_RNA-bd"/>
</dbReference>
<feature type="binding site" evidence="7">
    <location>
        <begin position="182"/>
        <end position="187"/>
    </location>
    <ligand>
        <name>ATP</name>
        <dbReference type="ChEBI" id="CHEBI:30616"/>
    </ligand>
</feature>
<gene>
    <name evidence="7 10" type="primary">rho</name>
    <name evidence="10" type="ORF">ABNO52_00695</name>
</gene>
<protein>
    <recommendedName>
        <fullName evidence="7">Transcription termination factor Rho</fullName>
        <ecNumber evidence="7">3.6.4.-</ecNumber>
    </recommendedName>
    <alternativeName>
        <fullName evidence="7">ATP-dependent helicase Rho</fullName>
    </alternativeName>
</protein>
<dbReference type="AlphaFoldDB" id="A0AAU7QR01"/>
<evidence type="ECO:0000256" key="6">
    <source>
        <dbReference type="ARBA" id="ARBA00023163"/>
    </source>
</evidence>
<keyword evidence="6 7" id="KW-0804">Transcription</keyword>
<dbReference type="SUPFAM" id="SSF50249">
    <property type="entry name" value="Nucleic acid-binding proteins"/>
    <property type="match status" value="1"/>
</dbReference>
<evidence type="ECO:0000256" key="4">
    <source>
        <dbReference type="ARBA" id="ARBA00022840"/>
    </source>
</evidence>
<comment type="similarity">
    <text evidence="7 8">Belongs to the Rho family.</text>
</comment>
<comment type="function">
    <text evidence="7">Facilitates transcription termination by a mechanism that involves Rho binding to the nascent RNA, activation of Rho's RNA-dependent ATPase activity, and release of the mRNA from the DNA template.</text>
</comment>
<keyword evidence="2 7" id="KW-0378">Hydrolase</keyword>
<organism evidence="10">
    <name type="scientific">Candidatus Shikimatogenerans sp. Tser</name>
    <dbReference type="NCBI Taxonomy" id="3158568"/>
    <lineage>
        <taxon>Bacteria</taxon>
        <taxon>Pseudomonadati</taxon>
        <taxon>Bacteroidota</taxon>
        <taxon>Flavobacteriia</taxon>
        <taxon>Flavobacteriales</taxon>
        <taxon>Candidatus Shikimatogenerans</taxon>
    </lineage>
</organism>
<dbReference type="Pfam" id="PF07497">
    <property type="entry name" value="Rho_RNA_bind"/>
    <property type="match status" value="1"/>
</dbReference>
<dbReference type="InterPro" id="IPR000194">
    <property type="entry name" value="ATPase_F1/V1/A1_a/bsu_nucl-bd"/>
</dbReference>
<reference evidence="10" key="1">
    <citation type="submission" date="2024-06" db="EMBL/GenBank/DDBJ databases">
        <title>Diversity, functionality, and evolutionary history of bacterial symbionts in false click beetles (Coleoptera, Throscidae).</title>
        <authorList>
            <person name="Wierz J.C."/>
            <person name="Malm H."/>
            <person name="Kaltenpoth M."/>
            <person name="Engl T."/>
        </authorList>
    </citation>
    <scope>NUCLEOTIDE SEQUENCE</scope>
    <source>
        <strain evidence="10">Tser</strain>
    </source>
</reference>
<dbReference type="CDD" id="cd01128">
    <property type="entry name" value="rho_factor_C"/>
    <property type="match status" value="1"/>
</dbReference>
<dbReference type="PANTHER" id="PTHR46425">
    <property type="entry name" value="TRANSCRIPTION TERMINATION FACTOR RHO"/>
    <property type="match status" value="1"/>
</dbReference>
<keyword evidence="4 7" id="KW-0067">ATP-binding</keyword>
<dbReference type="GO" id="GO:0006353">
    <property type="term" value="P:DNA-templated transcription termination"/>
    <property type="evidence" value="ECO:0007669"/>
    <property type="project" value="UniProtKB-UniRule"/>
</dbReference>
<sequence>MNINNIKIITNIKLLKIAKKLKIKTKNISRIKIIEIIRNYLKKRKYYFLKKKYNNVINGGVLEMNLDNYGFLRSSNFNYLESSEDIYVSKKFIIKYNLKNGDFITGKVSYNNKSYYLVKIKHINGINRKKFKTRKKFKDMIPIFPNKRLILSEKKSTLSTKIIDIFAPIGKGQRSLIVAPPKAGKTQLLKDCSKCISYNYPNIYQIFLLIDERPEEVTDIKRSVKSEVIYSTFDSNINNHIKITKIVLQKVLRLIETGYDVIIFLDSITRLTRAYNIYNPNSGKILSGGIDSNALLIPKKFFGSARNIENGGSLTIIATAIIETGSKMDDIIYEEFKGTGNMELQLDRNLANRRIFPAINFINSGTRRDEKLYNNINLKKLYKFRKYIFNKNIFEAIKYIKNKFRSLNRKKNFIKNIL</sequence>
<feature type="domain" description="Rho RNA-BD" evidence="9">
    <location>
        <begin position="55"/>
        <end position="127"/>
    </location>
</feature>
<dbReference type="InterPro" id="IPR041703">
    <property type="entry name" value="Rho_factor_ATP-bd"/>
</dbReference>
<evidence type="ECO:0000259" key="9">
    <source>
        <dbReference type="PROSITE" id="PS51856"/>
    </source>
</evidence>
<evidence type="ECO:0000256" key="3">
    <source>
        <dbReference type="ARBA" id="ARBA00022806"/>
    </source>
</evidence>
<dbReference type="GO" id="GO:0016787">
    <property type="term" value="F:hydrolase activity"/>
    <property type="evidence" value="ECO:0007669"/>
    <property type="project" value="UniProtKB-KW"/>
</dbReference>
<proteinExistence type="inferred from homology"/>
<dbReference type="InterPro" id="IPR027417">
    <property type="entry name" value="P-loop_NTPase"/>
</dbReference>
<comment type="caution">
    <text evidence="7">Lacks conserved residue(s) required for the propagation of feature annotation.</text>
</comment>